<keyword evidence="26" id="KW-0547">Nucleotide-binding</keyword>
<dbReference type="SMART" id="SM00448">
    <property type="entry name" value="REC"/>
    <property type="match status" value="1"/>
</dbReference>
<evidence type="ECO:0000256" key="3">
    <source>
        <dbReference type="ARBA" id="ARBA00004477"/>
    </source>
</evidence>
<feature type="domain" description="PAC" evidence="25">
    <location>
        <begin position="439"/>
        <end position="491"/>
    </location>
</feature>
<dbReference type="InterPro" id="IPR013655">
    <property type="entry name" value="PAS_fold_3"/>
</dbReference>
<feature type="transmembrane region" description="Helical" evidence="20">
    <location>
        <begin position="36"/>
        <end position="60"/>
    </location>
</feature>
<evidence type="ECO:0000256" key="7">
    <source>
        <dbReference type="ARBA" id="ARBA00022553"/>
    </source>
</evidence>
<keyword evidence="17" id="KW-1015">Disulfide bond</keyword>
<dbReference type="Gene3D" id="3.30.450.40">
    <property type="match status" value="2"/>
</dbReference>
<feature type="domain" description="Histidine kinase" evidence="22">
    <location>
        <begin position="716"/>
        <end position="945"/>
    </location>
</feature>
<dbReference type="PROSITE" id="PS50110">
    <property type="entry name" value="RESPONSE_REGULATORY"/>
    <property type="match status" value="1"/>
</dbReference>
<dbReference type="PANTHER" id="PTHR43047">
    <property type="entry name" value="TWO-COMPONENT HISTIDINE PROTEIN KINASE"/>
    <property type="match status" value="1"/>
</dbReference>
<evidence type="ECO:0000256" key="9">
    <source>
        <dbReference type="ARBA" id="ARBA00022692"/>
    </source>
</evidence>
<proteinExistence type="inferred from homology"/>
<feature type="modified residue" description="4-aspartylphosphate" evidence="18">
    <location>
        <position position="1021"/>
    </location>
</feature>
<dbReference type="EMBL" id="CP098611">
    <property type="protein sequence ID" value="USR92689.1"/>
    <property type="molecule type" value="Genomic_DNA"/>
</dbReference>
<keyword evidence="9 20" id="KW-0812">Transmembrane</keyword>
<feature type="coiled-coil region" evidence="19">
    <location>
        <begin position="329"/>
        <end position="366"/>
    </location>
</feature>
<evidence type="ECO:0000313" key="26">
    <source>
        <dbReference type="EMBL" id="USR92689.1"/>
    </source>
</evidence>
<dbReference type="Gene3D" id="3.30.450.20">
    <property type="entry name" value="PAS domain"/>
    <property type="match status" value="1"/>
</dbReference>
<evidence type="ECO:0000256" key="5">
    <source>
        <dbReference type="ARBA" id="ARBA00009842"/>
    </source>
</evidence>
<comment type="subcellular location">
    <subcellularLocation>
        <location evidence="3">Endoplasmic reticulum membrane</location>
        <topology evidence="3">Multi-pass membrane protein</topology>
    </subcellularLocation>
</comment>
<dbReference type="InterPro" id="IPR011006">
    <property type="entry name" value="CheY-like_superfamily"/>
</dbReference>
<evidence type="ECO:0000259" key="21">
    <source>
        <dbReference type="PROSITE" id="PS50046"/>
    </source>
</evidence>
<feature type="transmembrane region" description="Helical" evidence="20">
    <location>
        <begin position="72"/>
        <end position="95"/>
    </location>
</feature>
<dbReference type="SUPFAM" id="SSF55874">
    <property type="entry name" value="ATPase domain of HSP90 chaperone/DNA topoisomerase II/histidine kinase"/>
    <property type="match status" value="1"/>
</dbReference>
<dbReference type="InterPro" id="IPR004358">
    <property type="entry name" value="Sig_transdc_His_kin-like_C"/>
</dbReference>
<sequence length="1054" mass="119295">MSCQVESCMWSAIAPWFVFLAYIPHGHCYLWESSLVGLHVISDSLIGLSYYSIPFLLIHFSRQRGDLPFRGILWLFCAFILACGTGHLFEIWTLWHPSYWLSGSIKALTALISLYTAFSLISFIPQALAFRSPQELEALNCELEQEIRQRQKVEGHLKHILQSTGAVTGQEFFTALVKNLAETLEVRRVWLAQQTPEAPESLTTLALWEDGSLQETFSYPISGGPCEPVMRQGKPLAITKNLQEQFPDAIAMEGFEPCCYLGSPLLNRQQQAIGIFCIHHDTELEDLETTLAIVSIFAMRAAAELLRQQAEEARVQAYDSLEESVYRATERLRERTNELIDANISLEKEIQDRIAAEAALRESEERWQLAIQGSNEGIWDWDIKGDRIFYSRSWKNILGYSENEIPNETDVFLELLHPDDKETVKQALLDHLNHKSRIYSQEFRMRSKQGTYKWILARGQALWNEEGEPVRMAGSHTNIHDRKRAEAALREGAARERALARAIARMRQTLDLEDIFSATTDELRDVLNCDRVLVYRFFPDWSGTYVAESVTAPWDPLIESANQNPSLTRVATKRLNCSASELESTDNLVQDTYLQENSGHPYRDAKTYRAVSDIYDSGFDACYISLLEQLQARAYIIVPIFCGKHLWGLLAVYENGKPRDWMAGEIKIALQISNQLGVAVQQAELLARTRQQALELKQAKEAADMANRAKSEFLANMSHELRTPLNAILGFSQLLQRPGLSITEQEQYLKTILSSGEHLLGLVNEVLEMSKIEAARVTLTCQDADFYQLLEDIYRLLKLKAERQNLELFFDIANDVPRYLKIDDRKLKQVLLNILGNALKFTEQGQVCLTVTAKPLELITRKRPELTRSHLSFAVEDTGAGIEAEELELLFQPFTQTNSGLQSRGGTGLGLSISQQFVRLMGGEIAVNSTVGVGSRFSFEIPVELGSANAIQQQSQLPGRVKCLAPGQRDYRILIAEDEPTNQLLLMEFLKSIGFKVRAANNGREAVEIAPQWQPDLIWMDMRMPELNGYEATPQIKALSSCPILRTVFWALLS</sequence>
<evidence type="ECO:0000256" key="20">
    <source>
        <dbReference type="SAM" id="Phobius"/>
    </source>
</evidence>
<evidence type="ECO:0000256" key="16">
    <source>
        <dbReference type="ARBA" id="ARBA00023136"/>
    </source>
</evidence>
<dbReference type="Pfam" id="PF00512">
    <property type="entry name" value="HisKA"/>
    <property type="match status" value="1"/>
</dbReference>
<dbReference type="Proteomes" id="UP001056708">
    <property type="component" value="Chromosome"/>
</dbReference>
<dbReference type="Pfam" id="PF00072">
    <property type="entry name" value="Response_reg"/>
    <property type="match status" value="1"/>
</dbReference>
<keyword evidence="7 18" id="KW-0597">Phosphoprotein</keyword>
<dbReference type="InterPro" id="IPR029016">
    <property type="entry name" value="GAF-like_dom_sf"/>
</dbReference>
<comment type="similarity">
    <text evidence="4">In the N-terminal section; belongs to the phytochrome family.</text>
</comment>
<dbReference type="PRINTS" id="PR00344">
    <property type="entry name" value="BCTRLSENSOR"/>
</dbReference>
<evidence type="ECO:0000256" key="1">
    <source>
        <dbReference type="ARBA" id="ARBA00000085"/>
    </source>
</evidence>
<dbReference type="SUPFAM" id="SSF47384">
    <property type="entry name" value="Homodimeric domain of signal transducing histidine kinase"/>
    <property type="match status" value="1"/>
</dbReference>
<accession>A0ABY5ATY7</accession>
<evidence type="ECO:0000259" key="23">
    <source>
        <dbReference type="PROSITE" id="PS50110"/>
    </source>
</evidence>
<dbReference type="PROSITE" id="PS50113">
    <property type="entry name" value="PAC"/>
    <property type="match status" value="1"/>
</dbReference>
<organism evidence="26 27">
    <name type="scientific">Phormidium yuhuli AB48</name>
    <dbReference type="NCBI Taxonomy" id="2940671"/>
    <lineage>
        <taxon>Bacteria</taxon>
        <taxon>Bacillati</taxon>
        <taxon>Cyanobacteriota</taxon>
        <taxon>Cyanophyceae</taxon>
        <taxon>Oscillatoriophycideae</taxon>
        <taxon>Oscillatoriales</taxon>
        <taxon>Oscillatoriaceae</taxon>
        <taxon>Phormidium</taxon>
        <taxon>Phormidium yuhuli</taxon>
    </lineage>
</organism>
<dbReference type="SUPFAM" id="SSF55785">
    <property type="entry name" value="PYP-like sensor domain (PAS domain)"/>
    <property type="match status" value="1"/>
</dbReference>
<dbReference type="PANTHER" id="PTHR43047:SF72">
    <property type="entry name" value="OSMOSENSING HISTIDINE PROTEIN KINASE SLN1"/>
    <property type="match status" value="1"/>
</dbReference>
<keyword evidence="11" id="KW-0418">Kinase</keyword>
<dbReference type="InterPro" id="IPR000700">
    <property type="entry name" value="PAS-assoc_C"/>
</dbReference>
<dbReference type="Pfam" id="PF01590">
    <property type="entry name" value="GAF"/>
    <property type="match status" value="2"/>
</dbReference>
<feature type="domain" description="PAS" evidence="24">
    <location>
        <begin position="363"/>
        <end position="435"/>
    </location>
</feature>
<keyword evidence="10" id="KW-0936">Ethylene signaling pathway</keyword>
<dbReference type="RefSeq" id="WP_252664834.1">
    <property type="nucleotide sequence ID" value="NZ_CP098611.1"/>
</dbReference>
<dbReference type="Gene3D" id="1.10.287.130">
    <property type="match status" value="1"/>
</dbReference>
<evidence type="ECO:0000259" key="25">
    <source>
        <dbReference type="PROSITE" id="PS50113"/>
    </source>
</evidence>
<evidence type="ECO:0000256" key="19">
    <source>
        <dbReference type="SAM" id="Coils"/>
    </source>
</evidence>
<protein>
    <recommendedName>
        <fullName evidence="6">histidine kinase</fullName>
        <ecNumber evidence="6">2.7.13.3</ecNumber>
    </recommendedName>
</protein>
<evidence type="ECO:0000313" key="27">
    <source>
        <dbReference type="Proteomes" id="UP001056708"/>
    </source>
</evidence>
<dbReference type="InterPro" id="IPR003018">
    <property type="entry name" value="GAF"/>
</dbReference>
<keyword evidence="27" id="KW-1185">Reference proteome</keyword>
<evidence type="ECO:0000256" key="11">
    <source>
        <dbReference type="ARBA" id="ARBA00022777"/>
    </source>
</evidence>
<keyword evidence="12" id="KW-0256">Endoplasmic reticulum</keyword>
<dbReference type="Pfam" id="PF02518">
    <property type="entry name" value="HATPase_c"/>
    <property type="match status" value="1"/>
</dbReference>
<comment type="cofactor">
    <cofactor evidence="2">
        <name>Cu cation</name>
        <dbReference type="ChEBI" id="CHEBI:23378"/>
    </cofactor>
</comment>
<dbReference type="InterPro" id="IPR001610">
    <property type="entry name" value="PAC"/>
</dbReference>
<dbReference type="CDD" id="cd00082">
    <property type="entry name" value="HisKA"/>
    <property type="match status" value="1"/>
</dbReference>
<dbReference type="InterPro" id="IPR003661">
    <property type="entry name" value="HisK_dim/P_dom"/>
</dbReference>
<dbReference type="CDD" id="cd16922">
    <property type="entry name" value="HATPase_EvgS-ArcB-TorS-like"/>
    <property type="match status" value="1"/>
</dbReference>
<dbReference type="InterPro" id="IPR036890">
    <property type="entry name" value="HATPase_C_sf"/>
</dbReference>
<dbReference type="SMART" id="SM00091">
    <property type="entry name" value="PAS"/>
    <property type="match status" value="1"/>
</dbReference>
<keyword evidence="8" id="KW-0808">Transferase</keyword>
<evidence type="ECO:0000256" key="14">
    <source>
        <dbReference type="ARBA" id="ARBA00023008"/>
    </source>
</evidence>
<evidence type="ECO:0000256" key="2">
    <source>
        <dbReference type="ARBA" id="ARBA00001935"/>
    </source>
</evidence>
<evidence type="ECO:0000256" key="12">
    <source>
        <dbReference type="ARBA" id="ARBA00022824"/>
    </source>
</evidence>
<dbReference type="PROSITE" id="PS50046">
    <property type="entry name" value="PHYTOCHROME_2"/>
    <property type="match status" value="1"/>
</dbReference>
<evidence type="ECO:0000259" key="24">
    <source>
        <dbReference type="PROSITE" id="PS50112"/>
    </source>
</evidence>
<dbReference type="SMART" id="SM00387">
    <property type="entry name" value="HATPase_c"/>
    <property type="match status" value="1"/>
</dbReference>
<name>A0ABY5ATY7_9CYAN</name>
<evidence type="ECO:0000256" key="10">
    <source>
        <dbReference type="ARBA" id="ARBA00022745"/>
    </source>
</evidence>
<dbReference type="InterPro" id="IPR036097">
    <property type="entry name" value="HisK_dim/P_sf"/>
</dbReference>
<dbReference type="SUPFAM" id="SSF52172">
    <property type="entry name" value="CheY-like"/>
    <property type="match status" value="1"/>
</dbReference>
<evidence type="ECO:0000259" key="22">
    <source>
        <dbReference type="PROSITE" id="PS50109"/>
    </source>
</evidence>
<dbReference type="InterPro" id="IPR058544">
    <property type="entry name" value="ETR1_N"/>
</dbReference>
<evidence type="ECO:0000256" key="15">
    <source>
        <dbReference type="ARBA" id="ARBA00023012"/>
    </source>
</evidence>
<evidence type="ECO:0000256" key="17">
    <source>
        <dbReference type="ARBA" id="ARBA00023157"/>
    </source>
</evidence>
<dbReference type="Pfam" id="PF08447">
    <property type="entry name" value="PAS_3"/>
    <property type="match status" value="1"/>
</dbReference>
<dbReference type="PROSITE" id="PS50109">
    <property type="entry name" value="HIS_KIN"/>
    <property type="match status" value="1"/>
</dbReference>
<feature type="transmembrane region" description="Helical" evidence="20">
    <location>
        <begin position="7"/>
        <end position="24"/>
    </location>
</feature>
<dbReference type="NCBIfam" id="TIGR00229">
    <property type="entry name" value="sensory_box"/>
    <property type="match status" value="1"/>
</dbReference>
<dbReference type="InterPro" id="IPR000014">
    <property type="entry name" value="PAS"/>
</dbReference>
<keyword evidence="13 20" id="KW-1133">Transmembrane helix</keyword>
<feature type="domain" description="Response regulatory" evidence="23">
    <location>
        <begin position="972"/>
        <end position="1054"/>
    </location>
</feature>
<evidence type="ECO:0000256" key="6">
    <source>
        <dbReference type="ARBA" id="ARBA00012438"/>
    </source>
</evidence>
<comment type="similarity">
    <text evidence="5">Belongs to the ethylene receptor family.</text>
</comment>
<feature type="domain" description="Phytochrome chromophore attachment site" evidence="21">
    <location>
        <begin position="511"/>
        <end position="675"/>
    </location>
</feature>
<dbReference type="InterPro" id="IPR016132">
    <property type="entry name" value="Phyto_chromo_attachment"/>
</dbReference>
<dbReference type="SMART" id="SM00388">
    <property type="entry name" value="HisKA"/>
    <property type="match status" value="1"/>
</dbReference>
<dbReference type="CDD" id="cd17546">
    <property type="entry name" value="REC_hyHK_CKI1_RcsC-like"/>
    <property type="match status" value="1"/>
</dbReference>
<keyword evidence="15" id="KW-0902">Two-component regulatory system</keyword>
<dbReference type="InterPro" id="IPR003594">
    <property type="entry name" value="HATPase_dom"/>
</dbReference>
<dbReference type="SUPFAM" id="SSF55781">
    <property type="entry name" value="GAF domain-like"/>
    <property type="match status" value="2"/>
</dbReference>
<gene>
    <name evidence="26" type="ORF">NEA10_08235</name>
</gene>
<dbReference type="Gene3D" id="3.40.50.2300">
    <property type="match status" value="1"/>
</dbReference>
<evidence type="ECO:0000256" key="8">
    <source>
        <dbReference type="ARBA" id="ARBA00022679"/>
    </source>
</evidence>
<dbReference type="SMART" id="SM00065">
    <property type="entry name" value="GAF"/>
    <property type="match status" value="2"/>
</dbReference>
<keyword evidence="14" id="KW-0186">Copper</keyword>
<dbReference type="PROSITE" id="PS50112">
    <property type="entry name" value="PAS"/>
    <property type="match status" value="1"/>
</dbReference>
<reference evidence="26" key="1">
    <citation type="submission" date="2022-06" db="EMBL/GenBank/DDBJ databases">
        <title>Genome sequence of Phormidium yuhuli AB48 isolated from an industrial photobioreactor environment.</title>
        <authorList>
            <person name="Qiu Y."/>
            <person name="Noonan A.J.C."/>
            <person name="Dofher K."/>
            <person name="Koch M."/>
            <person name="Kieft B."/>
            <person name="Lin X."/>
            <person name="Ziels R.M."/>
            <person name="Hallam S.J."/>
        </authorList>
    </citation>
    <scope>NUCLEOTIDE SEQUENCE</scope>
    <source>
        <strain evidence="26">AB48</strain>
    </source>
</reference>
<dbReference type="InterPro" id="IPR005467">
    <property type="entry name" value="His_kinase_dom"/>
</dbReference>
<keyword evidence="26" id="KW-0067">ATP-binding</keyword>
<keyword evidence="19" id="KW-0175">Coiled coil</keyword>
<comment type="catalytic activity">
    <reaction evidence="1">
        <text>ATP + protein L-histidine = ADP + protein N-phospho-L-histidine.</text>
        <dbReference type="EC" id="2.7.13.3"/>
    </reaction>
</comment>
<dbReference type="EC" id="2.7.13.3" evidence="6"/>
<dbReference type="Pfam" id="PF25487">
    <property type="entry name" value="ETR1_N"/>
    <property type="match status" value="1"/>
</dbReference>
<dbReference type="CDD" id="cd00130">
    <property type="entry name" value="PAS"/>
    <property type="match status" value="1"/>
</dbReference>
<evidence type="ECO:0000256" key="13">
    <source>
        <dbReference type="ARBA" id="ARBA00022989"/>
    </source>
</evidence>
<keyword evidence="16 20" id="KW-0472">Membrane</keyword>
<evidence type="ECO:0000256" key="4">
    <source>
        <dbReference type="ARBA" id="ARBA00006402"/>
    </source>
</evidence>
<dbReference type="Gene3D" id="3.30.565.10">
    <property type="entry name" value="Histidine kinase-like ATPase, C-terminal domain"/>
    <property type="match status" value="1"/>
</dbReference>
<dbReference type="GO" id="GO:0005524">
    <property type="term" value="F:ATP binding"/>
    <property type="evidence" value="ECO:0007669"/>
    <property type="project" value="UniProtKB-KW"/>
</dbReference>
<dbReference type="SMART" id="SM00086">
    <property type="entry name" value="PAC"/>
    <property type="match status" value="1"/>
</dbReference>
<evidence type="ECO:0000256" key="18">
    <source>
        <dbReference type="PROSITE-ProRule" id="PRU00169"/>
    </source>
</evidence>
<dbReference type="InterPro" id="IPR001789">
    <property type="entry name" value="Sig_transdc_resp-reg_receiver"/>
</dbReference>
<dbReference type="InterPro" id="IPR035965">
    <property type="entry name" value="PAS-like_dom_sf"/>
</dbReference>